<gene>
    <name evidence="3" type="ORF">D9756_008707</name>
</gene>
<dbReference type="InterPro" id="IPR036291">
    <property type="entry name" value="NAD(P)-bd_dom_sf"/>
</dbReference>
<dbReference type="InterPro" id="IPR008927">
    <property type="entry name" value="6-PGluconate_DH-like_C_sf"/>
</dbReference>
<dbReference type="InterPro" id="IPR013332">
    <property type="entry name" value="KPR_N"/>
</dbReference>
<proteinExistence type="predicted"/>
<protein>
    <recommendedName>
        <fullName evidence="5">6-phosphogluconate dehydrogenase C-terminal domain-like protein</fullName>
    </recommendedName>
</protein>
<dbReference type="GO" id="GO:0005737">
    <property type="term" value="C:cytoplasm"/>
    <property type="evidence" value="ECO:0007669"/>
    <property type="project" value="TreeGrafter"/>
</dbReference>
<feature type="domain" description="Ketopantoate reductase C-terminal" evidence="2">
    <location>
        <begin position="320"/>
        <end position="381"/>
    </location>
</feature>
<dbReference type="OrthoDB" id="3609at2759"/>
<dbReference type="Gene3D" id="3.40.50.720">
    <property type="entry name" value="NAD(P)-binding Rossmann-like Domain"/>
    <property type="match status" value="1"/>
</dbReference>
<dbReference type="SUPFAM" id="SSF51735">
    <property type="entry name" value="NAD(P)-binding Rossmann-fold domains"/>
    <property type="match status" value="1"/>
</dbReference>
<evidence type="ECO:0000313" key="3">
    <source>
        <dbReference type="EMBL" id="KAF5350522.1"/>
    </source>
</evidence>
<dbReference type="Proteomes" id="UP000559027">
    <property type="component" value="Unassembled WGS sequence"/>
</dbReference>
<dbReference type="PANTHER" id="PTHR21708:SF43">
    <property type="entry name" value="KETOPANTOATE REDUCTASE C-TERMINAL DOMAIN-CONTAINING PROTEIN"/>
    <property type="match status" value="1"/>
</dbReference>
<comment type="caution">
    <text evidence="3">The sequence shown here is derived from an EMBL/GenBank/DDBJ whole genome shotgun (WGS) entry which is preliminary data.</text>
</comment>
<sequence length="398" mass="43658">MSPTAPTKDVLVVGFGAVGAVYAYILKKSGLAQVTVVARSNYDAINSQGLTLRSKKYGEIVGWKPDRLCKSVADATDKSYSYVFVTTKAIPELTRTTDVLRPLLSSPYADSYPQPTYVVVQNGLNVEKDLYDALVKLGKGAPSIVGTALYILANSLGANIVEHDSFDRLSIGVYRNHDYKTATNSPEEAELLKDLGNILSTGGTTLTIVPEIQRVKFQKNLWNVALSSLATLTGYRLPAVWRPPPVGPTVLAYEPFVSPTTKHLIEEHTLPSLKAIIDEVVALGPLYLVRFIFSGKLTADTRPRYGFSQLTRGHPSSYSDDFMALTKSQYENPLNTHTPSMLLDAQKGLPIEVEVIFGEVVRLAREFNAPVPRVETLYGLLLVTQNQILRKIEASQSP</sequence>
<dbReference type="InterPro" id="IPR013328">
    <property type="entry name" value="6PGD_dom2"/>
</dbReference>
<dbReference type="Pfam" id="PF02558">
    <property type="entry name" value="ApbA"/>
    <property type="match status" value="1"/>
</dbReference>
<dbReference type="PANTHER" id="PTHR21708">
    <property type="entry name" value="PROBABLE 2-DEHYDROPANTOATE 2-REDUCTASE"/>
    <property type="match status" value="1"/>
</dbReference>
<dbReference type="Gene3D" id="1.10.1040.10">
    <property type="entry name" value="N-(1-d-carboxylethyl)-l-norvaline Dehydrogenase, domain 2"/>
    <property type="match status" value="1"/>
</dbReference>
<accession>A0A8H5CYX1</accession>
<dbReference type="SUPFAM" id="SSF48179">
    <property type="entry name" value="6-phosphogluconate dehydrogenase C-terminal domain-like"/>
    <property type="match status" value="1"/>
</dbReference>
<evidence type="ECO:0000313" key="4">
    <source>
        <dbReference type="Proteomes" id="UP000559027"/>
    </source>
</evidence>
<dbReference type="AlphaFoldDB" id="A0A8H5CYX1"/>
<evidence type="ECO:0000259" key="1">
    <source>
        <dbReference type="Pfam" id="PF02558"/>
    </source>
</evidence>
<organism evidence="3 4">
    <name type="scientific">Leucocoprinus leucothites</name>
    <dbReference type="NCBI Taxonomy" id="201217"/>
    <lineage>
        <taxon>Eukaryota</taxon>
        <taxon>Fungi</taxon>
        <taxon>Dikarya</taxon>
        <taxon>Basidiomycota</taxon>
        <taxon>Agaricomycotina</taxon>
        <taxon>Agaricomycetes</taxon>
        <taxon>Agaricomycetidae</taxon>
        <taxon>Agaricales</taxon>
        <taxon>Agaricineae</taxon>
        <taxon>Agaricaceae</taxon>
        <taxon>Leucocoprinus</taxon>
    </lineage>
</organism>
<evidence type="ECO:0008006" key="5">
    <source>
        <dbReference type="Google" id="ProtNLM"/>
    </source>
</evidence>
<dbReference type="Pfam" id="PF08546">
    <property type="entry name" value="ApbA_C"/>
    <property type="match status" value="1"/>
</dbReference>
<dbReference type="EMBL" id="JAACJO010000014">
    <property type="protein sequence ID" value="KAF5350522.1"/>
    <property type="molecule type" value="Genomic_DNA"/>
</dbReference>
<name>A0A8H5CYX1_9AGAR</name>
<reference evidence="3 4" key="1">
    <citation type="journal article" date="2020" name="ISME J.">
        <title>Uncovering the hidden diversity of litter-decomposition mechanisms in mushroom-forming fungi.</title>
        <authorList>
            <person name="Floudas D."/>
            <person name="Bentzer J."/>
            <person name="Ahren D."/>
            <person name="Johansson T."/>
            <person name="Persson P."/>
            <person name="Tunlid A."/>
        </authorList>
    </citation>
    <scope>NUCLEOTIDE SEQUENCE [LARGE SCALE GENOMIC DNA]</scope>
    <source>
        <strain evidence="3 4">CBS 146.42</strain>
    </source>
</reference>
<dbReference type="InterPro" id="IPR013752">
    <property type="entry name" value="KPA_reductase"/>
</dbReference>
<dbReference type="InterPro" id="IPR051402">
    <property type="entry name" value="KPR-Related"/>
</dbReference>
<evidence type="ECO:0000259" key="2">
    <source>
        <dbReference type="Pfam" id="PF08546"/>
    </source>
</evidence>
<keyword evidence="4" id="KW-1185">Reference proteome</keyword>
<feature type="domain" description="Ketopantoate reductase N-terminal" evidence="1">
    <location>
        <begin position="10"/>
        <end position="175"/>
    </location>
</feature>